<dbReference type="RefSeq" id="WP_144009351.1">
    <property type="nucleotide sequence ID" value="NZ_FWYB01000001.1"/>
</dbReference>
<keyword evidence="4" id="KW-1185">Reference proteome</keyword>
<dbReference type="Pfam" id="PF13240">
    <property type="entry name" value="Zn_Ribbon_1"/>
    <property type="match status" value="1"/>
</dbReference>
<evidence type="ECO:0000259" key="2">
    <source>
        <dbReference type="Pfam" id="PF13240"/>
    </source>
</evidence>
<dbReference type="Proteomes" id="UP000192678">
    <property type="component" value="Unassembled WGS sequence"/>
</dbReference>
<proteinExistence type="predicted"/>
<feature type="transmembrane region" description="Helical" evidence="1">
    <location>
        <begin position="40"/>
        <end position="61"/>
    </location>
</feature>
<keyword evidence="1" id="KW-1133">Transmembrane helix</keyword>
<dbReference type="EMBL" id="FWYB01000001">
    <property type="protein sequence ID" value="SMC53737.1"/>
    <property type="molecule type" value="Genomic_DNA"/>
</dbReference>
<keyword evidence="1" id="KW-0472">Membrane</keyword>
<sequence>MNCPKCNTPNPPEAKFCRNCGANMVSPEAQAISDNQSIKALLIIIGIDYLLSMVMFIIQKLTVPLLSSNGDINHIDLIYKVYGWTSDFVSLAAMLFFLVTIKNNTVKTALAVFIILRFIFMIGYRVFPLLSI</sequence>
<protein>
    <submittedName>
        <fullName evidence="3">Double zinc ribbon</fullName>
    </submittedName>
</protein>
<feature type="domain" description="Zinc-ribbon" evidence="2">
    <location>
        <begin position="3"/>
        <end position="23"/>
    </location>
</feature>
<dbReference type="STRING" id="475255.SAMN04488101_101186"/>
<dbReference type="InterPro" id="IPR038587">
    <property type="entry name" value="Ribosomal_eL40_sf"/>
</dbReference>
<keyword evidence="1" id="KW-0812">Transmembrane</keyword>
<dbReference type="AlphaFoldDB" id="A0A1W1ZZ89"/>
<gene>
    <name evidence="3" type="ORF">SAMN04488101_101186</name>
</gene>
<evidence type="ECO:0000313" key="4">
    <source>
        <dbReference type="Proteomes" id="UP000192678"/>
    </source>
</evidence>
<feature type="transmembrane region" description="Helical" evidence="1">
    <location>
        <begin position="108"/>
        <end position="127"/>
    </location>
</feature>
<dbReference type="OrthoDB" id="768485at2"/>
<accession>A0A1W1ZZ89</accession>
<feature type="transmembrane region" description="Helical" evidence="1">
    <location>
        <begin position="81"/>
        <end position="101"/>
    </location>
</feature>
<organism evidence="3 4">
    <name type="scientific">Pedobacter nyackensis</name>
    <dbReference type="NCBI Taxonomy" id="475255"/>
    <lineage>
        <taxon>Bacteria</taxon>
        <taxon>Pseudomonadati</taxon>
        <taxon>Bacteroidota</taxon>
        <taxon>Sphingobacteriia</taxon>
        <taxon>Sphingobacteriales</taxon>
        <taxon>Sphingobacteriaceae</taxon>
        <taxon>Pedobacter</taxon>
    </lineage>
</organism>
<dbReference type="Gene3D" id="4.10.1060.50">
    <property type="match status" value="1"/>
</dbReference>
<name>A0A1W1ZZ89_9SPHI</name>
<reference evidence="3 4" key="1">
    <citation type="submission" date="2017-04" db="EMBL/GenBank/DDBJ databases">
        <authorList>
            <person name="Afonso C.L."/>
            <person name="Miller P.J."/>
            <person name="Scott M.A."/>
            <person name="Spackman E."/>
            <person name="Goraichik I."/>
            <person name="Dimitrov K.M."/>
            <person name="Suarez D.L."/>
            <person name="Swayne D.E."/>
        </authorList>
    </citation>
    <scope>NUCLEOTIDE SEQUENCE [LARGE SCALE GENOMIC DNA]</scope>
    <source>
        <strain evidence="3 4">DSM 19625</strain>
    </source>
</reference>
<dbReference type="InterPro" id="IPR026870">
    <property type="entry name" value="Zinc_ribbon_dom"/>
</dbReference>
<evidence type="ECO:0000256" key="1">
    <source>
        <dbReference type="SAM" id="Phobius"/>
    </source>
</evidence>
<evidence type="ECO:0000313" key="3">
    <source>
        <dbReference type="EMBL" id="SMC53737.1"/>
    </source>
</evidence>